<gene>
    <name evidence="1" type="ORF">UREG_03160</name>
</gene>
<keyword evidence="2" id="KW-1185">Reference proteome</keyword>
<dbReference type="SUPFAM" id="SSF111126">
    <property type="entry name" value="Ligand-binding domain in the NO signalling and Golgi transport"/>
    <property type="match status" value="1"/>
</dbReference>
<name>C4JPI8_UNCRE</name>
<dbReference type="GeneID" id="8437791"/>
<accession>C4JPI8</accession>
<dbReference type="Gene3D" id="3.30.1380.20">
    <property type="entry name" value="Trafficking protein particle complex subunit 3"/>
    <property type="match status" value="1"/>
</dbReference>
<dbReference type="STRING" id="336963.C4JPI8"/>
<dbReference type="VEuPathDB" id="FungiDB:UREG_03160"/>
<dbReference type="OMA" id="HDSQITW"/>
<evidence type="ECO:0000313" key="2">
    <source>
        <dbReference type="Proteomes" id="UP000002058"/>
    </source>
</evidence>
<evidence type="ECO:0000313" key="1">
    <source>
        <dbReference type="EMBL" id="EEP78314.1"/>
    </source>
</evidence>
<dbReference type="EMBL" id="CH476616">
    <property type="protein sequence ID" value="EEP78314.1"/>
    <property type="molecule type" value="Genomic_DNA"/>
</dbReference>
<organism evidence="1 2">
    <name type="scientific">Uncinocarpus reesii (strain UAMH 1704)</name>
    <dbReference type="NCBI Taxonomy" id="336963"/>
    <lineage>
        <taxon>Eukaryota</taxon>
        <taxon>Fungi</taxon>
        <taxon>Dikarya</taxon>
        <taxon>Ascomycota</taxon>
        <taxon>Pezizomycotina</taxon>
        <taxon>Eurotiomycetes</taxon>
        <taxon>Eurotiomycetidae</taxon>
        <taxon>Onygenales</taxon>
        <taxon>Onygenaceae</taxon>
        <taxon>Uncinocarpus</taxon>
    </lineage>
</organism>
<dbReference type="InterPro" id="IPR024096">
    <property type="entry name" value="NO_sig/Golgi_transp_ligand-bd"/>
</dbReference>
<dbReference type="AlphaFoldDB" id="C4JPI8"/>
<dbReference type="Proteomes" id="UP000002058">
    <property type="component" value="Unassembled WGS sequence"/>
</dbReference>
<dbReference type="OrthoDB" id="941624at2759"/>
<proteinExistence type="predicted"/>
<dbReference type="InParanoid" id="C4JPI8"/>
<protein>
    <submittedName>
        <fullName evidence="1">Uncharacterized protein</fullName>
    </submittedName>
</protein>
<dbReference type="RefSeq" id="XP_002543643.1">
    <property type="nucleotide sequence ID" value="XM_002543597.1"/>
</dbReference>
<dbReference type="eggNOG" id="KOG3316">
    <property type="taxonomic scope" value="Eukaryota"/>
</dbReference>
<sequence length="123" mass="13607">MSFDTTPTPSFNASDPHARFLNSSCLDLLFIELVPMAERLVQELEANNAPDGEGVAGGKALDEEELREATFYKLESLGYRVGLGLAERLLGRRIQRWRVLGHGCGRSMTGYSEAVVPRPRGRN</sequence>
<dbReference type="HOGENOM" id="CLU_2016908_0_0_1"/>
<reference evidence="2" key="1">
    <citation type="journal article" date="2009" name="Genome Res.">
        <title>Comparative genomic analyses of the human fungal pathogens Coccidioides and their relatives.</title>
        <authorList>
            <person name="Sharpton T.J."/>
            <person name="Stajich J.E."/>
            <person name="Rounsley S.D."/>
            <person name="Gardner M.J."/>
            <person name="Wortman J.R."/>
            <person name="Jordar V.S."/>
            <person name="Maiti R."/>
            <person name="Kodira C.D."/>
            <person name="Neafsey D.E."/>
            <person name="Zeng Q."/>
            <person name="Hung C.-Y."/>
            <person name="McMahan C."/>
            <person name="Muszewska A."/>
            <person name="Grynberg M."/>
            <person name="Mandel M.A."/>
            <person name="Kellner E.M."/>
            <person name="Barker B.M."/>
            <person name="Galgiani J.N."/>
            <person name="Orbach M.J."/>
            <person name="Kirkland T.N."/>
            <person name="Cole G.T."/>
            <person name="Henn M.R."/>
            <person name="Birren B.W."/>
            <person name="Taylor J.W."/>
        </authorList>
    </citation>
    <scope>NUCLEOTIDE SEQUENCE [LARGE SCALE GENOMIC DNA]</scope>
    <source>
        <strain evidence="2">UAMH 1704</strain>
    </source>
</reference>
<dbReference type="KEGG" id="ure:UREG_03160"/>